<dbReference type="EMBL" id="GG662464">
    <property type="protein sequence ID" value="EAS03997.1"/>
    <property type="molecule type" value="Genomic_DNA"/>
</dbReference>
<dbReference type="KEGG" id="tet:TTHERM_00459340"/>
<dbReference type="InParanoid" id="I7MM55"/>
<sequence length="482" mass="54247">MSYNKKILLKVFFAFCMLCSGLCLNADINSSSQQGIQDSGIQISYTQSSFVNIFEGISTILQTHINDQNFSFDSKFLSLSVSKINLADLQLNKLISNAEFLTGNKMKVTLNFEKVYISFQYNVKFFNLISIKDEGFLADTGLQVKFDLLISANSNGTTHLAVSHLDLKTGQLEAHLNNKFFNFILQAALKLTNLTLQVLRNLIDLAVQIIANKFGSTIPTQVKIPQSNGIIDLSIQGQPFLQNGYMNIPISGNSYRNGTTPTPLNPFRQFNPTEYINSTQIFVDQQVINKLIQTFIQTQITFNITLPQVISSTTPIDSRSLSPVFPGLRKLKVINYPIIEPVLDNNSIEISFLDSKLKAKAKLGFNLYMQEAQKPETTFKYNNNVVYIVADLALDVISSQNFLTINLADFTLEDIIVSDEDLQLVNAKSFISIFPFFDQLIHDAVNLVIYKDFIDLSKILGFNINQVQIHFDSNYLHLAVLF</sequence>
<reference evidence="3" key="1">
    <citation type="journal article" date="2006" name="PLoS Biol.">
        <title>Macronuclear genome sequence of the ciliate Tetrahymena thermophila, a model eukaryote.</title>
        <authorList>
            <person name="Eisen J.A."/>
            <person name="Coyne R.S."/>
            <person name="Wu M."/>
            <person name="Wu D."/>
            <person name="Thiagarajan M."/>
            <person name="Wortman J.R."/>
            <person name="Badger J.H."/>
            <person name="Ren Q."/>
            <person name="Amedeo P."/>
            <person name="Jones K.M."/>
            <person name="Tallon L.J."/>
            <person name="Delcher A.L."/>
            <person name="Salzberg S.L."/>
            <person name="Silva J.C."/>
            <person name="Haas B.J."/>
            <person name="Majoros W.H."/>
            <person name="Farzad M."/>
            <person name="Carlton J.M."/>
            <person name="Smith R.K. Jr."/>
            <person name="Garg J."/>
            <person name="Pearlman R.E."/>
            <person name="Karrer K.M."/>
            <person name="Sun L."/>
            <person name="Manning G."/>
            <person name="Elde N.C."/>
            <person name="Turkewitz A.P."/>
            <person name="Asai D.J."/>
            <person name="Wilkes D.E."/>
            <person name="Wang Y."/>
            <person name="Cai H."/>
            <person name="Collins K."/>
            <person name="Stewart B.A."/>
            <person name="Lee S.R."/>
            <person name="Wilamowska K."/>
            <person name="Weinberg Z."/>
            <person name="Ruzzo W.L."/>
            <person name="Wloga D."/>
            <person name="Gaertig J."/>
            <person name="Frankel J."/>
            <person name="Tsao C.-C."/>
            <person name="Gorovsky M.A."/>
            <person name="Keeling P.J."/>
            <person name="Waller R.F."/>
            <person name="Patron N.J."/>
            <person name="Cherry J.M."/>
            <person name="Stover N.A."/>
            <person name="Krieger C.J."/>
            <person name="del Toro C."/>
            <person name="Ryder H.F."/>
            <person name="Williamson S.C."/>
            <person name="Barbeau R.A."/>
            <person name="Hamilton E.P."/>
            <person name="Orias E."/>
        </authorList>
    </citation>
    <scope>NUCLEOTIDE SEQUENCE [LARGE SCALE GENOMIC DNA]</scope>
    <source>
        <strain evidence="3">SB210</strain>
    </source>
</reference>
<dbReference type="Proteomes" id="UP000009168">
    <property type="component" value="Unassembled WGS sequence"/>
</dbReference>
<feature type="chain" id="PRO_5003712473" description="LBP/BPI/CETP family, carboxy-terminal domain protein" evidence="1">
    <location>
        <begin position="24"/>
        <end position="482"/>
    </location>
</feature>
<dbReference type="AlphaFoldDB" id="I7MM55"/>
<dbReference type="InterPro" id="IPR017943">
    <property type="entry name" value="Bactericidal_perm-incr_a/b_dom"/>
</dbReference>
<evidence type="ECO:0008006" key="4">
    <source>
        <dbReference type="Google" id="ProtNLM"/>
    </source>
</evidence>
<proteinExistence type="predicted"/>
<keyword evidence="1" id="KW-0732">Signal</keyword>
<dbReference type="GO" id="GO:0008289">
    <property type="term" value="F:lipid binding"/>
    <property type="evidence" value="ECO:0007669"/>
    <property type="project" value="InterPro"/>
</dbReference>
<evidence type="ECO:0000313" key="2">
    <source>
        <dbReference type="EMBL" id="EAS03997.1"/>
    </source>
</evidence>
<keyword evidence="3" id="KW-1185">Reference proteome</keyword>
<feature type="signal peptide" evidence="1">
    <location>
        <begin position="1"/>
        <end position="23"/>
    </location>
</feature>
<organism evidence="2 3">
    <name type="scientific">Tetrahymena thermophila (strain SB210)</name>
    <dbReference type="NCBI Taxonomy" id="312017"/>
    <lineage>
        <taxon>Eukaryota</taxon>
        <taxon>Sar</taxon>
        <taxon>Alveolata</taxon>
        <taxon>Ciliophora</taxon>
        <taxon>Intramacronucleata</taxon>
        <taxon>Oligohymenophorea</taxon>
        <taxon>Hymenostomatida</taxon>
        <taxon>Tetrahymenina</taxon>
        <taxon>Tetrahymenidae</taxon>
        <taxon>Tetrahymena</taxon>
    </lineage>
</organism>
<dbReference type="SUPFAM" id="SSF55394">
    <property type="entry name" value="Bactericidal permeability-increasing protein, BPI"/>
    <property type="match status" value="1"/>
</dbReference>
<accession>I7MM55</accession>
<dbReference type="HOGENOM" id="CLU_566846_0_0_1"/>
<evidence type="ECO:0000256" key="1">
    <source>
        <dbReference type="SAM" id="SignalP"/>
    </source>
</evidence>
<dbReference type="GeneID" id="7828379"/>
<evidence type="ECO:0000313" key="3">
    <source>
        <dbReference type="Proteomes" id="UP000009168"/>
    </source>
</evidence>
<dbReference type="Gene3D" id="3.15.10.10">
    <property type="entry name" value="Bactericidal permeability-increasing protein, domain 1"/>
    <property type="match status" value="1"/>
</dbReference>
<gene>
    <name evidence="2" type="ORF">TTHERM_00459340</name>
</gene>
<dbReference type="RefSeq" id="XP_001024242.1">
    <property type="nucleotide sequence ID" value="XM_001024242.1"/>
</dbReference>
<protein>
    <recommendedName>
        <fullName evidence="4">LBP/BPI/CETP family, carboxy-terminal domain protein</fullName>
    </recommendedName>
</protein>
<name>I7MM55_TETTS</name>